<dbReference type="Proteomes" id="UP000789901">
    <property type="component" value="Unassembled WGS sequence"/>
</dbReference>
<feature type="compositionally biased region" description="Polar residues" evidence="1">
    <location>
        <begin position="37"/>
        <end position="57"/>
    </location>
</feature>
<evidence type="ECO:0000313" key="2">
    <source>
        <dbReference type="EMBL" id="CAG8833472.1"/>
    </source>
</evidence>
<reference evidence="2 3" key="1">
    <citation type="submission" date="2021-06" db="EMBL/GenBank/DDBJ databases">
        <authorList>
            <person name="Kallberg Y."/>
            <person name="Tangrot J."/>
            <person name="Rosling A."/>
        </authorList>
    </citation>
    <scope>NUCLEOTIDE SEQUENCE [LARGE SCALE GENOMIC DNA]</scope>
    <source>
        <strain evidence="2 3">120-4 pot B 10/14</strain>
    </source>
</reference>
<keyword evidence="3" id="KW-1185">Reference proteome</keyword>
<sequence>TIISEKNNTSLLLNVSNRFGTRPNTPDTDITVVDSINGASESPLAQSRTSRPTTPSK</sequence>
<organism evidence="2 3">
    <name type="scientific">Gigaspora margarita</name>
    <dbReference type="NCBI Taxonomy" id="4874"/>
    <lineage>
        <taxon>Eukaryota</taxon>
        <taxon>Fungi</taxon>
        <taxon>Fungi incertae sedis</taxon>
        <taxon>Mucoromycota</taxon>
        <taxon>Glomeromycotina</taxon>
        <taxon>Glomeromycetes</taxon>
        <taxon>Diversisporales</taxon>
        <taxon>Gigasporaceae</taxon>
        <taxon>Gigaspora</taxon>
    </lineage>
</organism>
<protein>
    <submittedName>
        <fullName evidence="2">39804_t:CDS:1</fullName>
    </submittedName>
</protein>
<evidence type="ECO:0000256" key="1">
    <source>
        <dbReference type="SAM" id="MobiDB-lite"/>
    </source>
</evidence>
<feature type="non-terminal residue" evidence="2">
    <location>
        <position position="1"/>
    </location>
</feature>
<proteinExistence type="predicted"/>
<feature type="region of interest" description="Disordered" evidence="1">
    <location>
        <begin position="35"/>
        <end position="57"/>
    </location>
</feature>
<accession>A0ABN7WK75</accession>
<name>A0ABN7WK75_GIGMA</name>
<gene>
    <name evidence="2" type="ORF">GMARGA_LOCUS31575</name>
</gene>
<evidence type="ECO:0000313" key="3">
    <source>
        <dbReference type="Proteomes" id="UP000789901"/>
    </source>
</evidence>
<dbReference type="EMBL" id="CAJVQB010047450">
    <property type="protein sequence ID" value="CAG8833472.1"/>
    <property type="molecule type" value="Genomic_DNA"/>
</dbReference>
<comment type="caution">
    <text evidence="2">The sequence shown here is derived from an EMBL/GenBank/DDBJ whole genome shotgun (WGS) entry which is preliminary data.</text>
</comment>